<protein>
    <submittedName>
        <fullName evidence="6">LysR substrate-binding domain-containing protein</fullName>
    </submittedName>
</protein>
<organism evidence="6 7">
    <name type="scientific">Mesosutterella porci</name>
    <dbReference type="NCBI Taxonomy" id="2915351"/>
    <lineage>
        <taxon>Bacteria</taxon>
        <taxon>Pseudomonadati</taxon>
        <taxon>Pseudomonadota</taxon>
        <taxon>Betaproteobacteria</taxon>
        <taxon>Burkholderiales</taxon>
        <taxon>Sutterellaceae</taxon>
        <taxon>Mesosutterella</taxon>
    </lineage>
</organism>
<evidence type="ECO:0000256" key="3">
    <source>
        <dbReference type="ARBA" id="ARBA00023125"/>
    </source>
</evidence>
<evidence type="ECO:0000256" key="2">
    <source>
        <dbReference type="ARBA" id="ARBA00023015"/>
    </source>
</evidence>
<dbReference type="EMBL" id="JAKNCT010000003">
    <property type="protein sequence ID" value="MCG5030489.1"/>
    <property type="molecule type" value="Genomic_DNA"/>
</dbReference>
<dbReference type="PANTHER" id="PTHR30346">
    <property type="entry name" value="TRANSCRIPTIONAL DUAL REGULATOR HCAR-RELATED"/>
    <property type="match status" value="1"/>
</dbReference>
<gene>
    <name evidence="6" type="ORF">MAF45_03385</name>
</gene>
<dbReference type="Proteomes" id="UP001297600">
    <property type="component" value="Unassembled WGS sequence"/>
</dbReference>
<keyword evidence="3" id="KW-0238">DNA-binding</keyword>
<proteinExistence type="inferred from homology"/>
<evidence type="ECO:0000256" key="4">
    <source>
        <dbReference type="ARBA" id="ARBA00023163"/>
    </source>
</evidence>
<dbReference type="Gene3D" id="3.40.190.10">
    <property type="entry name" value="Periplasmic binding protein-like II"/>
    <property type="match status" value="2"/>
</dbReference>
<keyword evidence="4" id="KW-0804">Transcription</keyword>
<dbReference type="PANTHER" id="PTHR30346:SF0">
    <property type="entry name" value="HCA OPERON TRANSCRIPTIONAL ACTIVATOR HCAR"/>
    <property type="match status" value="1"/>
</dbReference>
<dbReference type="InterPro" id="IPR005119">
    <property type="entry name" value="LysR_subst-bd"/>
</dbReference>
<accession>A0ABS9MPE2</accession>
<evidence type="ECO:0000313" key="6">
    <source>
        <dbReference type="EMBL" id="MCG5030489.1"/>
    </source>
</evidence>
<feature type="domain" description="LysR substrate-binding" evidence="5">
    <location>
        <begin position="4"/>
        <end position="186"/>
    </location>
</feature>
<dbReference type="Pfam" id="PF03466">
    <property type="entry name" value="LysR_substrate"/>
    <property type="match status" value="1"/>
</dbReference>
<dbReference type="SUPFAM" id="SSF53850">
    <property type="entry name" value="Periplasmic binding protein-like II"/>
    <property type="match status" value="1"/>
</dbReference>
<evidence type="ECO:0000256" key="1">
    <source>
        <dbReference type="ARBA" id="ARBA00009437"/>
    </source>
</evidence>
<keyword evidence="2" id="KW-0805">Transcription regulation</keyword>
<evidence type="ECO:0000313" key="7">
    <source>
        <dbReference type="Proteomes" id="UP001297600"/>
    </source>
</evidence>
<keyword evidence="7" id="KW-1185">Reference proteome</keyword>
<name>A0ABS9MPE2_9BURK</name>
<comment type="similarity">
    <text evidence="1">Belongs to the LysR transcriptional regulatory family.</text>
</comment>
<comment type="caution">
    <text evidence="6">The sequence shown here is derived from an EMBL/GenBank/DDBJ whole genome shotgun (WGS) entry which is preliminary data.</text>
</comment>
<evidence type="ECO:0000259" key="5">
    <source>
        <dbReference type="Pfam" id="PF03466"/>
    </source>
</evidence>
<reference evidence="6 7" key="1">
    <citation type="submission" date="2022-02" db="EMBL/GenBank/DDBJ databases">
        <title>Mesosutterella porci, a novel member of the family Sutterellaceae from pig feces.</title>
        <authorList>
            <person name="Wylensek D."/>
            <person name="Clavel T."/>
        </authorList>
    </citation>
    <scope>NUCLEOTIDE SEQUENCE [LARGE SCALE GENOMIC DNA]</scope>
    <source>
        <strain evidence="7">oilRF-744-wt-GAM-9</strain>
    </source>
</reference>
<sequence length="196" mass="21303">MAGKTFRLGTLESVLRTRLEPVRARLKAACPMTVTVGHSRDLFKRLKAGEFDAVFAIDCPEDPGIRRAKAFGEDVMLIYPDSHCPVESAFDLEDLPMAALPEGCSYRRRLLAWMDSQGAKPLSVEDQPDYASILRTVASGGGFAPVPASVLSASDVKSEIQADRLEGPEGRVWVELLWRSEAPAQGIAALRSALGF</sequence>
<dbReference type="RefSeq" id="WP_237978144.1">
    <property type="nucleotide sequence ID" value="NZ_JAKNCT010000003.1"/>
</dbReference>